<name>A0A6C0AUV0_9ZZZZ</name>
<dbReference type="EMBL" id="MN740865">
    <property type="protein sequence ID" value="QHS83061.1"/>
    <property type="molecule type" value="Genomic_DNA"/>
</dbReference>
<proteinExistence type="predicted"/>
<reference evidence="1" key="1">
    <citation type="journal article" date="2020" name="Nature">
        <title>Giant virus diversity and host interactions through global metagenomics.</title>
        <authorList>
            <person name="Schulz F."/>
            <person name="Roux S."/>
            <person name="Paez-Espino D."/>
            <person name="Jungbluth S."/>
            <person name="Walsh D.A."/>
            <person name="Denef V.J."/>
            <person name="McMahon K.D."/>
            <person name="Konstantinidis K.T."/>
            <person name="Eloe-Fadrosh E.A."/>
            <person name="Kyrpides N.C."/>
            <person name="Woyke T."/>
        </authorList>
    </citation>
    <scope>NUCLEOTIDE SEQUENCE</scope>
    <source>
        <strain evidence="1">GVMAG-S-1103017-74</strain>
    </source>
</reference>
<sequence length="446" mass="48476">MPVLLPRERALLVCVCVALVVVVVLSVRAARRAGTTPRDEDAPAATPALTMHNFVHPDKRELYAPKSVPIVSGDVWAYNVGNLGFTRHVRAFSSWYTPGDQAAKPGSAPMGVYSVQLYANGTLNNLSLAVTNYTATRGLTAVLFASLRIAAFRGENAGGVGPLGPYASVWVHRFPVNVNLRKNGPEWVLTIPSTGNIAQDMPALAVQRKHISALASIGDKDVPATLTDATRGQIEAVVPLAFNASATRFWSRHIRIHTPMFSQFAGGQQELSSLVDVYNGVARAVTPATRIVVGANGGALHMNQAQYKGIAVSLQKSFDKVKPAMRVKVTPADLYEMVWVAKNSVSSNNDGMFVVLNTPGIGTCKDVIKYGNGRTAETVERYSMNENELMSQWSKPHGWDNGVFVLESDVPEDEVWKQFKTPGFADTMPWRWKAAPTREDALLVCM</sequence>
<dbReference type="AlphaFoldDB" id="A0A6C0AUV0"/>
<organism evidence="1">
    <name type="scientific">viral metagenome</name>
    <dbReference type="NCBI Taxonomy" id="1070528"/>
    <lineage>
        <taxon>unclassified sequences</taxon>
        <taxon>metagenomes</taxon>
        <taxon>organismal metagenomes</taxon>
    </lineage>
</organism>
<evidence type="ECO:0000313" key="1">
    <source>
        <dbReference type="EMBL" id="QHS83061.1"/>
    </source>
</evidence>
<accession>A0A6C0AUV0</accession>
<protein>
    <submittedName>
        <fullName evidence="1">Uncharacterized protein</fullName>
    </submittedName>
</protein>